<gene>
    <name evidence="1" type="ORF">K8N75_00160</name>
</gene>
<dbReference type="RefSeq" id="WP_223790151.1">
    <property type="nucleotide sequence ID" value="NZ_JAIOUQ010000001.1"/>
</dbReference>
<evidence type="ECO:0000313" key="1">
    <source>
        <dbReference type="EMBL" id="MBZ2164469.1"/>
    </source>
</evidence>
<reference evidence="2" key="1">
    <citation type="journal article" date="2022" name="Microbiol. Resour. Announc.">
        <title>Draft Genome Sequence of a Methanogenic Archaeon from West Spitsbergen Permafrost.</title>
        <authorList>
            <person name="Trubitsyn V."/>
            <person name="Rivkina E."/>
            <person name="Shcherbakova V."/>
        </authorList>
    </citation>
    <scope>NUCLEOTIDE SEQUENCE [LARGE SCALE GENOMIC DNA]</scope>
    <source>
        <strain evidence="2">VT</strain>
    </source>
</reference>
<dbReference type="EMBL" id="JAIOUQ010000001">
    <property type="protein sequence ID" value="MBZ2164469.1"/>
    <property type="molecule type" value="Genomic_DNA"/>
</dbReference>
<organism evidence="1 2">
    <name type="scientific">Methanobacterium spitsbergense</name>
    <dbReference type="NCBI Taxonomy" id="2874285"/>
    <lineage>
        <taxon>Archaea</taxon>
        <taxon>Methanobacteriati</taxon>
        <taxon>Methanobacteriota</taxon>
        <taxon>Methanomada group</taxon>
        <taxon>Methanobacteria</taxon>
        <taxon>Methanobacteriales</taxon>
        <taxon>Methanobacteriaceae</taxon>
        <taxon>Methanobacterium</taxon>
    </lineage>
</organism>
<sequence>MSKYRNKYEIFCDAYGSYVSNRECNRCRLKSDCIRLKLPVNNQFKIGRRREQRIRLLTNDIKKYWECLEIS</sequence>
<keyword evidence="2" id="KW-1185">Reference proteome</keyword>
<accession>A0A8T5UUY9</accession>
<evidence type="ECO:0008006" key="3">
    <source>
        <dbReference type="Google" id="ProtNLM"/>
    </source>
</evidence>
<protein>
    <recommendedName>
        <fullName evidence="3">Transposase DDE domain-containing protein</fullName>
    </recommendedName>
</protein>
<evidence type="ECO:0000313" key="2">
    <source>
        <dbReference type="Proteomes" id="UP000825933"/>
    </source>
</evidence>
<dbReference type="AlphaFoldDB" id="A0A8T5UUY9"/>
<dbReference type="Proteomes" id="UP000825933">
    <property type="component" value="Unassembled WGS sequence"/>
</dbReference>
<proteinExistence type="predicted"/>
<name>A0A8T5UUY9_9EURY</name>
<comment type="caution">
    <text evidence="1">The sequence shown here is derived from an EMBL/GenBank/DDBJ whole genome shotgun (WGS) entry which is preliminary data.</text>
</comment>